<dbReference type="GO" id="GO:0004802">
    <property type="term" value="F:transketolase activity"/>
    <property type="evidence" value="ECO:0007669"/>
    <property type="project" value="UniProtKB-EC"/>
</dbReference>
<keyword evidence="5" id="KW-0786">Thiamine pyrophosphate</keyword>
<organism evidence="8 9">
    <name type="scientific">Azospirillum baldaniorum</name>
    <dbReference type="NCBI Taxonomy" id="1064539"/>
    <lineage>
        <taxon>Bacteria</taxon>
        <taxon>Pseudomonadati</taxon>
        <taxon>Pseudomonadota</taxon>
        <taxon>Alphaproteobacteria</taxon>
        <taxon>Rhodospirillales</taxon>
        <taxon>Azospirillaceae</taxon>
        <taxon>Azospirillum</taxon>
    </lineage>
</organism>
<feature type="domain" description="Transketolase-like pyrimidine-binding" evidence="7">
    <location>
        <begin position="310"/>
        <end position="474"/>
    </location>
</feature>
<gene>
    <name evidence="8" type="ORF">AZOBR_p310084</name>
</gene>
<dbReference type="Gene3D" id="3.40.50.970">
    <property type="match status" value="2"/>
</dbReference>
<dbReference type="PANTHER" id="PTHR43825:SF1">
    <property type="entry name" value="TRANSKETOLASE-LIKE PYRIMIDINE-BINDING DOMAIN-CONTAINING PROTEIN"/>
    <property type="match status" value="1"/>
</dbReference>
<evidence type="ECO:0000256" key="6">
    <source>
        <dbReference type="SAM" id="MobiDB-lite"/>
    </source>
</evidence>
<dbReference type="EMBL" id="HE577330">
    <property type="protein sequence ID" value="CCD02342.1"/>
    <property type="molecule type" value="Genomic_DNA"/>
</dbReference>
<evidence type="ECO:0000256" key="4">
    <source>
        <dbReference type="ARBA" id="ARBA00007131"/>
    </source>
</evidence>
<evidence type="ECO:0000256" key="2">
    <source>
        <dbReference type="ARBA" id="ARBA00001946"/>
    </source>
</evidence>
<dbReference type="AlphaFoldDB" id="A0A9P1JYU1"/>
<feature type="compositionally biased region" description="Basic and acidic residues" evidence="6">
    <location>
        <begin position="255"/>
        <end position="282"/>
    </location>
</feature>
<dbReference type="InterPro" id="IPR005475">
    <property type="entry name" value="Transketolase-like_Pyr-bd"/>
</dbReference>
<sequence length="617" mass="67467">MDTTQLGHNVPLTERAYRIRRNAVLMGEVQGQGYIGQALDIADVLAVSYFHAMRYRPEDPHWEGRDRFLLSNGHYAIGALRRPDRGRHRPGRGAGDLRQRRQPPADVGHGRLHAGHGDVGRLARPRPQHRGRHRSRPEAQGVGQPRLHALLRRRAGRGLGLGGHHVGGPLQARQPDRHHRRQQSAGRRPLHPGDGLRAAGRQAGSLRLVRPAGGRQRHGRRGRRLRRRPRPSGAQAPHDRLRHQDGQGRALPRSPRKESLHPRGRARVEAGPRRAGRREDRMSTAATTAAAKPRLKTSAMIASIAGEGQRTKPAPFGHALVELAKARPEIVGLTADLAKYTDLHIFAQANLDRFYQMGMAEQLLMGAASGLAHEGFMPFVTTYAVFASRRAYDFVHQTIAEENRNVKIACALPGLTSGYGPSHQAAEDLALMRAMPNMVVIDPCDALEIEQAVPAMAAHQGPVYMRLLRGNVPLVLDEYDYKFELGKAKRLRDGADVLVISSGIMTMRALEVAKALEADKVDVAVLHVPTIKPLDTETILAEAGRSGRMVVVAENHTVIGGLGEAVAGTLLRAGVVPSAFRQIGLPDEFLKAGALPTLHDLYGISTDAMVTSIKGWL</sequence>
<reference evidence="8 9" key="1">
    <citation type="journal article" date="2011" name="PLoS Genet.">
        <title>Azospirillum genomes reveal transition of bacteria from aquatic to terrestrial environments.</title>
        <authorList>
            <person name="Wisniewski-Dye F."/>
            <person name="Borziak K."/>
            <person name="Khalsa-Moyers G."/>
            <person name="Alexandre G."/>
            <person name="Sukharnikov L.O."/>
            <person name="Wuichet K."/>
            <person name="Hurst G.B."/>
            <person name="McDonald W.H."/>
            <person name="Robertson J.S."/>
            <person name="Barbe V."/>
            <person name="Calteau A."/>
            <person name="Rouy Z."/>
            <person name="Mangenot S."/>
            <person name="Prigent-Combaret C."/>
            <person name="Normand P."/>
            <person name="Boyer M."/>
            <person name="Siguier P."/>
            <person name="Dessaux Y."/>
            <person name="Elmerich C."/>
            <person name="Condemine G."/>
            <person name="Krishnen G."/>
            <person name="Kennedy I."/>
            <person name="Paterson A.H."/>
            <person name="Gonzalez V."/>
            <person name="Mavingui P."/>
            <person name="Zhulin I.B."/>
        </authorList>
    </citation>
    <scope>NUCLEOTIDE SEQUENCE [LARGE SCALE GENOMIC DNA]</scope>
    <source>
        <strain evidence="8 9">Sp245</strain>
    </source>
</reference>
<dbReference type="KEGG" id="abs:AZOBR_p310084"/>
<dbReference type="FunFam" id="3.40.50.970:FF:000129">
    <property type="entry name" value="Transketolase"/>
    <property type="match status" value="1"/>
</dbReference>
<protein>
    <submittedName>
        <fullName evidence="8">Transketolase, beta-subunit (Modular protein)</fullName>
        <ecNumber evidence="8">2.2.1.1</ecNumber>
    </submittedName>
</protein>
<comment type="cofactor">
    <cofactor evidence="3">
        <name>thiamine diphosphate</name>
        <dbReference type="ChEBI" id="CHEBI:58937"/>
    </cofactor>
</comment>
<geneLocation type="plasmid" evidence="8 9">
    <name>AZOBR_p3</name>
</geneLocation>
<dbReference type="InterPro" id="IPR033248">
    <property type="entry name" value="Transketolase_C"/>
</dbReference>
<comment type="similarity">
    <text evidence="4">Belongs to the transketolase family.</text>
</comment>
<name>A0A9P1JYU1_9PROT</name>
<evidence type="ECO:0000259" key="7">
    <source>
        <dbReference type="SMART" id="SM00861"/>
    </source>
</evidence>
<dbReference type="EC" id="2.2.1.1" evidence="8"/>
<proteinExistence type="inferred from homology"/>
<dbReference type="Proteomes" id="UP000007319">
    <property type="component" value="Plasmid AZOBR_p3"/>
</dbReference>
<feature type="compositionally biased region" description="Basic residues" evidence="6">
    <location>
        <begin position="215"/>
        <end position="230"/>
    </location>
</feature>
<comment type="cofactor">
    <cofactor evidence="1">
        <name>Mn(2+)</name>
        <dbReference type="ChEBI" id="CHEBI:29035"/>
    </cofactor>
</comment>
<feature type="region of interest" description="Disordered" evidence="6">
    <location>
        <begin position="80"/>
        <end position="146"/>
    </location>
</feature>
<evidence type="ECO:0000313" key="9">
    <source>
        <dbReference type="Proteomes" id="UP000007319"/>
    </source>
</evidence>
<dbReference type="Gene3D" id="3.40.50.920">
    <property type="match status" value="1"/>
</dbReference>
<dbReference type="SUPFAM" id="SSF52518">
    <property type="entry name" value="Thiamin diphosphate-binding fold (THDP-binding)"/>
    <property type="match status" value="2"/>
</dbReference>
<evidence type="ECO:0000313" key="8">
    <source>
        <dbReference type="EMBL" id="CCD02342.1"/>
    </source>
</evidence>
<dbReference type="Pfam" id="PF00456">
    <property type="entry name" value="Transketolase_N"/>
    <property type="match status" value="1"/>
</dbReference>
<dbReference type="InterPro" id="IPR009014">
    <property type="entry name" value="Transketo_C/PFOR_II"/>
</dbReference>
<feature type="region of interest" description="Disordered" evidence="6">
    <location>
        <begin position="158"/>
        <end position="292"/>
    </location>
</feature>
<dbReference type="Pfam" id="PF02779">
    <property type="entry name" value="Transket_pyr"/>
    <property type="match status" value="1"/>
</dbReference>
<dbReference type="GO" id="GO:0005737">
    <property type="term" value="C:cytoplasm"/>
    <property type="evidence" value="ECO:0007669"/>
    <property type="project" value="UniProtKB-ARBA"/>
</dbReference>
<dbReference type="InterPro" id="IPR051157">
    <property type="entry name" value="PDH/Transketolase"/>
</dbReference>
<keyword evidence="9" id="KW-1185">Reference proteome</keyword>
<dbReference type="InterPro" id="IPR005474">
    <property type="entry name" value="Transketolase_N"/>
</dbReference>
<evidence type="ECO:0000256" key="3">
    <source>
        <dbReference type="ARBA" id="ARBA00001964"/>
    </source>
</evidence>
<keyword evidence="8" id="KW-0808">Transferase</keyword>
<evidence type="ECO:0000256" key="5">
    <source>
        <dbReference type="ARBA" id="ARBA00023052"/>
    </source>
</evidence>
<dbReference type="InterPro" id="IPR029061">
    <property type="entry name" value="THDP-binding"/>
</dbReference>
<dbReference type="Pfam" id="PF02780">
    <property type="entry name" value="Transketolase_C"/>
    <property type="match status" value="1"/>
</dbReference>
<comment type="cofactor">
    <cofactor evidence="2">
        <name>Mg(2+)</name>
        <dbReference type="ChEBI" id="CHEBI:18420"/>
    </cofactor>
</comment>
<evidence type="ECO:0000256" key="1">
    <source>
        <dbReference type="ARBA" id="ARBA00001936"/>
    </source>
</evidence>
<dbReference type="SMART" id="SM00861">
    <property type="entry name" value="Transket_pyr"/>
    <property type="match status" value="1"/>
</dbReference>
<dbReference type="PANTHER" id="PTHR43825">
    <property type="entry name" value="PYRUVATE DEHYDROGENASE E1 COMPONENT"/>
    <property type="match status" value="1"/>
</dbReference>
<dbReference type="CDD" id="cd07033">
    <property type="entry name" value="TPP_PYR_DXS_TK_like"/>
    <property type="match status" value="1"/>
</dbReference>
<feature type="compositionally biased region" description="Basic and acidic residues" evidence="6">
    <location>
        <begin position="237"/>
        <end position="246"/>
    </location>
</feature>
<feature type="compositionally biased region" description="Basic residues" evidence="6">
    <location>
        <begin position="123"/>
        <end position="135"/>
    </location>
</feature>
<keyword evidence="8" id="KW-0614">Plasmid</keyword>
<dbReference type="SUPFAM" id="SSF52922">
    <property type="entry name" value="TK C-terminal domain-like"/>
    <property type="match status" value="1"/>
</dbReference>
<accession>A0A9P1JYU1</accession>